<dbReference type="VEuPathDB" id="FungiDB:PLEOSDRAFT_161054"/>
<evidence type="ECO:0000313" key="2">
    <source>
        <dbReference type="Proteomes" id="UP000027073"/>
    </source>
</evidence>
<dbReference type="OrthoDB" id="2774821at2759"/>
<proteinExistence type="predicted"/>
<organism evidence="1 2">
    <name type="scientific">Pleurotus ostreatus (strain PC15)</name>
    <name type="common">Oyster mushroom</name>
    <dbReference type="NCBI Taxonomy" id="1137138"/>
    <lineage>
        <taxon>Eukaryota</taxon>
        <taxon>Fungi</taxon>
        <taxon>Dikarya</taxon>
        <taxon>Basidiomycota</taxon>
        <taxon>Agaricomycotina</taxon>
        <taxon>Agaricomycetes</taxon>
        <taxon>Agaricomycetidae</taxon>
        <taxon>Agaricales</taxon>
        <taxon>Pleurotineae</taxon>
        <taxon>Pleurotaceae</taxon>
        <taxon>Pleurotus</taxon>
    </lineage>
</organism>
<dbReference type="HOGENOM" id="CLU_746211_0_0_1"/>
<dbReference type="EMBL" id="KL198011">
    <property type="protein sequence ID" value="KDQ24911.1"/>
    <property type="molecule type" value="Genomic_DNA"/>
</dbReference>
<sequence length="384" mass="42255">MPPAHIPTGVSSNLWPQPAGSALPFPKGLAEEISMGISKAIVDSMDRMTGQIIDRIDDNLAKLIVACKRGDNLPFSNGRETYPTPTNPETSLLIPPLATTSIPAVQVSAMQAMQAPPLAQGNYPFVPPLQTNTKSILQCFPGIESSIIQSVVKHELRPQQLYKLITTTNKHIYPTSLVYTASKGFHVEEPSILRELPTFTAFMKALMVYFDILSAHVRISTSNIDMLGYLTHGIFCYVKNLYHYIGTYAYETVLQFHMIFHAKRLFEMQDGDYSGWSRIDSDLVAEILLPSVRIAPNVSAITVTGKISSSKDRFKSAANLSKEVCRKFQDGKCTSPCHRNRIHQCSVCSSEAHGGATCTARHGDLSSISPAVQRSVIKDIGGRR</sequence>
<reference evidence="2" key="1">
    <citation type="journal article" date="2014" name="Proc. Natl. Acad. Sci. U.S.A.">
        <title>Extensive sampling of basidiomycete genomes demonstrates inadequacy of the white-rot/brown-rot paradigm for wood decay fungi.</title>
        <authorList>
            <person name="Riley R."/>
            <person name="Salamov A.A."/>
            <person name="Brown D.W."/>
            <person name="Nagy L.G."/>
            <person name="Floudas D."/>
            <person name="Held B.W."/>
            <person name="Levasseur A."/>
            <person name="Lombard V."/>
            <person name="Morin E."/>
            <person name="Otillar R."/>
            <person name="Lindquist E.A."/>
            <person name="Sun H."/>
            <person name="LaButti K.M."/>
            <person name="Schmutz J."/>
            <person name="Jabbour D."/>
            <person name="Luo H."/>
            <person name="Baker S.E."/>
            <person name="Pisabarro A.G."/>
            <person name="Walton J.D."/>
            <person name="Blanchette R.A."/>
            <person name="Henrissat B."/>
            <person name="Martin F."/>
            <person name="Cullen D."/>
            <person name="Hibbett D.S."/>
            <person name="Grigoriev I.V."/>
        </authorList>
    </citation>
    <scope>NUCLEOTIDE SEQUENCE [LARGE SCALE GENOMIC DNA]</scope>
    <source>
        <strain evidence="2">PC15</strain>
    </source>
</reference>
<dbReference type="STRING" id="1137138.A0A067NMS2"/>
<gene>
    <name evidence="1" type="ORF">PLEOSDRAFT_161054</name>
</gene>
<protein>
    <submittedName>
        <fullName evidence="1">Uncharacterized protein</fullName>
    </submittedName>
</protein>
<accession>A0A067NMS2</accession>
<dbReference type="InParanoid" id="A0A067NMS2"/>
<dbReference type="Proteomes" id="UP000027073">
    <property type="component" value="Unassembled WGS sequence"/>
</dbReference>
<evidence type="ECO:0000313" key="1">
    <source>
        <dbReference type="EMBL" id="KDQ24911.1"/>
    </source>
</evidence>
<dbReference type="AlphaFoldDB" id="A0A067NMS2"/>
<name>A0A067NMS2_PLEO1</name>